<dbReference type="InterPro" id="IPR006935">
    <property type="entry name" value="Helicase/UvrB_N"/>
</dbReference>
<protein>
    <recommendedName>
        <fullName evidence="1">Helicase/UvrB N-terminal domain-containing protein</fullName>
    </recommendedName>
</protein>
<evidence type="ECO:0000259" key="1">
    <source>
        <dbReference type="Pfam" id="PF04851"/>
    </source>
</evidence>
<dbReference type="GO" id="GO:0003677">
    <property type="term" value="F:DNA binding"/>
    <property type="evidence" value="ECO:0007669"/>
    <property type="project" value="InterPro"/>
</dbReference>
<accession>F8WXK4</accession>
<dbReference type="InterPro" id="IPR027417">
    <property type="entry name" value="P-loop_NTPase"/>
</dbReference>
<dbReference type="OrthoDB" id="9804145at2"/>
<dbReference type="SUPFAM" id="SSF52540">
    <property type="entry name" value="P-loop containing nucleoside triphosphate hydrolases"/>
    <property type="match status" value="1"/>
</dbReference>
<dbReference type="Proteomes" id="UP000006420">
    <property type="component" value="Unassembled WGS sequence"/>
</dbReference>
<dbReference type="GO" id="GO:0016787">
    <property type="term" value="F:hydrolase activity"/>
    <property type="evidence" value="ECO:0007669"/>
    <property type="project" value="InterPro"/>
</dbReference>
<dbReference type="GeneID" id="78081393"/>
<reference evidence="2 3" key="1">
    <citation type="submission" date="2011-04" db="EMBL/GenBank/DDBJ databases">
        <title>The Genome Sequence of Dysgonomonas mossii DSM 22836.</title>
        <authorList>
            <consortium name="The Broad Institute Genome Sequencing Platform"/>
            <person name="Earl A."/>
            <person name="Ward D."/>
            <person name="Feldgarden M."/>
            <person name="Gevers D."/>
            <person name="Pudlo N."/>
            <person name="Martens E."/>
            <person name="Allen-Vercoe E."/>
            <person name="Young S.K."/>
            <person name="Zeng Q."/>
            <person name="Gargeya S."/>
            <person name="Fitzgerald M."/>
            <person name="Haas B."/>
            <person name="Abouelleil A."/>
            <person name="Alvarado L."/>
            <person name="Arachchi H.M."/>
            <person name="Berlin A."/>
            <person name="Brown A."/>
            <person name="Chapman S.B."/>
            <person name="Chen Z."/>
            <person name="Dunbar C."/>
            <person name="Freedman E."/>
            <person name="Gearin G."/>
            <person name="Gellesch M."/>
            <person name="Goldberg J."/>
            <person name="Griggs A."/>
            <person name="Gujja S."/>
            <person name="Heiman D."/>
            <person name="Howarth C."/>
            <person name="Larson L."/>
            <person name="Lui A."/>
            <person name="MacDonald P.J.P."/>
            <person name="Mehta T."/>
            <person name="Montmayeur A."/>
            <person name="Murphy C."/>
            <person name="Neiman D."/>
            <person name="Pearson M."/>
            <person name="Priest M."/>
            <person name="Roberts A."/>
            <person name="Saif S."/>
            <person name="Shea T."/>
            <person name="Shenoy N."/>
            <person name="Sisk P."/>
            <person name="Stolte C."/>
            <person name="Sykes S."/>
            <person name="Yandava C."/>
            <person name="Wortman J."/>
            <person name="Nusbaum C."/>
            <person name="Birren B."/>
        </authorList>
    </citation>
    <scope>NUCLEOTIDE SEQUENCE [LARGE SCALE GENOMIC DNA]</scope>
    <source>
        <strain evidence="2 3">DSM 22836</strain>
    </source>
</reference>
<dbReference type="AlphaFoldDB" id="F8WXK4"/>
<dbReference type="eggNOG" id="COG1061">
    <property type="taxonomic scope" value="Bacteria"/>
</dbReference>
<dbReference type="HOGENOM" id="CLU_015668_0_0_10"/>
<comment type="caution">
    <text evidence="2">The sequence shown here is derived from an EMBL/GenBank/DDBJ whole genome shotgun (WGS) entry which is preliminary data.</text>
</comment>
<keyword evidence="3" id="KW-1185">Reference proteome</keyword>
<sequence>MELKPYQQQVLDDLTLYLDKVQETKDIQSAFSQFWYNHPRTPLVPTLATVIEPYKNNVKGVPHVCIKVPTAGGKTFIASNALKNIFDAYDSTNARAVVWLVPSITILEQTLKNLQDPYHPYRQKINTYFRNRVEVYDKNALLNGSNFNASTVKENLSIFVLSFDSLRARKKEDRKVFQENGNLLSFESELSSEEEITLMNIIRSLNPVVVVDESHNAETDLSVEMLQNLNPSFILDLTATPRNNSNIISFVDAFELKKENMVKLPVIVYNQHDKTEVIASAIKMQRKLEQEAKAEEKAGGKYIRPIVLLQAQPKSKEDNTTFEKIKDILIKSRIPEGQIKIKTATINEIKGIDLMAKDCEVRYIITINALKEGWDCPFAYILASLADKTSAVDVEQILGRILRQPYVMKHNSELLNMSYVLTASSKFQDTLQNIVKGLNRAGFSSKDYKLADPAQITGEASKQTQTPEPLSSLFSGSTDIPDTESDDFGDVNIDAITDVVTGKVDEIGTDATIETITETARKENADMEDALSAFSKDNKQPVPSDLSNLVKTITIKDVFEEEAKKIRIPQFYMGQTSTLFGSEDIAVDRNNLLDGFPLEKASIDIDFSTVSSEMYKVDLDTTKKDSTPTYLKIDGKDRDILSTYLSAPTTTTKGKINALSSLVKKNMGTMYPIPDQKIDAYLKRIFETFDNDQYFSFIDNLYSHSQRIKKKINEEANLYARKQFRKLLDTDKIELKPTYFFAATINPLNTIDYLPKSLYEKEGKMNEFEKDVINEVANMSNVLFWTRNLEHSGFKLNGFINHYPDFIIITKKGNVVILETKGDHLEAVEKIELGRLWEAKAVKGFKYYLVYKDRDVDGAYRRDEFLEIMKEL</sequence>
<dbReference type="Gene3D" id="3.40.50.300">
    <property type="entry name" value="P-loop containing nucleotide triphosphate hydrolases"/>
    <property type="match status" value="1"/>
</dbReference>
<evidence type="ECO:0000313" key="2">
    <source>
        <dbReference type="EMBL" id="EGK04960.1"/>
    </source>
</evidence>
<organism evidence="2 3">
    <name type="scientific">Dysgonomonas mossii DSM 22836</name>
    <dbReference type="NCBI Taxonomy" id="742767"/>
    <lineage>
        <taxon>Bacteria</taxon>
        <taxon>Pseudomonadati</taxon>
        <taxon>Bacteroidota</taxon>
        <taxon>Bacteroidia</taxon>
        <taxon>Bacteroidales</taxon>
        <taxon>Dysgonomonadaceae</taxon>
        <taxon>Dysgonomonas</taxon>
    </lineage>
</organism>
<dbReference type="EMBL" id="ADLW01000002">
    <property type="protein sequence ID" value="EGK04960.1"/>
    <property type="molecule type" value="Genomic_DNA"/>
</dbReference>
<proteinExistence type="predicted"/>
<evidence type="ECO:0000313" key="3">
    <source>
        <dbReference type="Proteomes" id="UP000006420"/>
    </source>
</evidence>
<dbReference type="STRING" id="742767.HMPREF9456_00713"/>
<dbReference type="RefSeq" id="WP_006842084.1">
    <property type="nucleotide sequence ID" value="NZ_AQWJ01000001.1"/>
</dbReference>
<dbReference type="Pfam" id="PF04851">
    <property type="entry name" value="ResIII"/>
    <property type="match status" value="1"/>
</dbReference>
<dbReference type="GO" id="GO:0005524">
    <property type="term" value="F:ATP binding"/>
    <property type="evidence" value="ECO:0007669"/>
    <property type="project" value="InterPro"/>
</dbReference>
<gene>
    <name evidence="2" type="ORF">HMPREF9456_00713</name>
</gene>
<dbReference type="CDD" id="cd18785">
    <property type="entry name" value="SF2_C"/>
    <property type="match status" value="1"/>
</dbReference>
<feature type="domain" description="Helicase/UvrB N-terminal" evidence="1">
    <location>
        <begin position="1"/>
        <end position="242"/>
    </location>
</feature>
<name>F8WXK4_9BACT</name>